<protein>
    <recommendedName>
        <fullName evidence="5">Cystatin domain-containing protein</fullName>
    </recommendedName>
</protein>
<dbReference type="InterPro" id="IPR000010">
    <property type="entry name" value="Cystatin_dom"/>
</dbReference>
<dbReference type="Pfam" id="PF16845">
    <property type="entry name" value="SQAPI"/>
    <property type="match status" value="1"/>
</dbReference>
<dbReference type="InterPro" id="IPR027214">
    <property type="entry name" value="Cystatin"/>
</dbReference>
<dbReference type="SUPFAM" id="SSF54403">
    <property type="entry name" value="Cystatin/monellin"/>
    <property type="match status" value="1"/>
</dbReference>
<proteinExistence type="inferred from homology"/>
<keyword evidence="2" id="KW-0646">Protease inhibitor</keyword>
<evidence type="ECO:0000256" key="4">
    <source>
        <dbReference type="SAM" id="MobiDB-lite"/>
    </source>
</evidence>
<evidence type="ECO:0000313" key="7">
    <source>
        <dbReference type="Proteomes" id="UP000324897"/>
    </source>
</evidence>
<dbReference type="InterPro" id="IPR046350">
    <property type="entry name" value="Cystatin_sf"/>
</dbReference>
<evidence type="ECO:0000256" key="3">
    <source>
        <dbReference type="ARBA" id="ARBA00022704"/>
    </source>
</evidence>
<keyword evidence="3" id="KW-0789">Thiol protease inhibitor</keyword>
<dbReference type="PANTHER" id="PTHR47116">
    <property type="entry name" value="PHLOEM FILAMENT PROTEIN"/>
    <property type="match status" value="1"/>
</dbReference>
<feature type="region of interest" description="Disordered" evidence="4">
    <location>
        <begin position="63"/>
        <end position="98"/>
    </location>
</feature>
<comment type="caution">
    <text evidence="6">The sequence shown here is derived from an EMBL/GenBank/DDBJ whole genome shotgun (WGS) entry which is preliminary data.</text>
</comment>
<dbReference type="EMBL" id="RWGY01000007">
    <property type="protein sequence ID" value="TVU38291.1"/>
    <property type="molecule type" value="Genomic_DNA"/>
</dbReference>
<evidence type="ECO:0000256" key="2">
    <source>
        <dbReference type="ARBA" id="ARBA00022690"/>
    </source>
</evidence>
<dbReference type="Gramene" id="TVU38291">
    <property type="protein sequence ID" value="TVU38291"/>
    <property type="gene ID" value="EJB05_11651"/>
</dbReference>
<dbReference type="Proteomes" id="UP000324897">
    <property type="component" value="Chromosome 4"/>
</dbReference>
<reference evidence="6 7" key="1">
    <citation type="journal article" date="2019" name="Sci. Rep.">
        <title>A high-quality genome of Eragrostis curvula grass provides insights into Poaceae evolution and supports new strategies to enhance forage quality.</title>
        <authorList>
            <person name="Carballo J."/>
            <person name="Santos B.A.C.M."/>
            <person name="Zappacosta D."/>
            <person name="Garbus I."/>
            <person name="Selva J.P."/>
            <person name="Gallo C.A."/>
            <person name="Diaz A."/>
            <person name="Albertini E."/>
            <person name="Caccamo M."/>
            <person name="Echenique V."/>
        </authorList>
    </citation>
    <scope>NUCLEOTIDE SEQUENCE [LARGE SCALE GENOMIC DNA]</scope>
    <source>
        <strain evidence="7">cv. Victoria</strain>
        <tissue evidence="6">Leaf</tissue>
    </source>
</reference>
<gene>
    <name evidence="6" type="ORF">EJB05_11651</name>
</gene>
<evidence type="ECO:0000256" key="1">
    <source>
        <dbReference type="ARBA" id="ARBA00007233"/>
    </source>
</evidence>
<comment type="similarity">
    <text evidence="1">Belongs to the cystatin family. Phytocystatin subfamily.</text>
</comment>
<keyword evidence="7" id="KW-1185">Reference proteome</keyword>
<dbReference type="OrthoDB" id="687343at2759"/>
<feature type="domain" description="Cystatin" evidence="5">
    <location>
        <begin position="104"/>
        <end position="179"/>
    </location>
</feature>
<dbReference type="Gene3D" id="3.10.450.10">
    <property type="match status" value="1"/>
</dbReference>
<name>A0A5J9VRU6_9POAL</name>
<dbReference type="GO" id="GO:0004869">
    <property type="term" value="F:cysteine-type endopeptidase inhibitor activity"/>
    <property type="evidence" value="ECO:0007669"/>
    <property type="project" value="UniProtKB-KW"/>
</dbReference>
<feature type="non-terminal residue" evidence="6">
    <location>
        <position position="1"/>
    </location>
</feature>
<evidence type="ECO:0000313" key="6">
    <source>
        <dbReference type="EMBL" id="TVU38291.1"/>
    </source>
</evidence>
<organism evidence="6 7">
    <name type="scientific">Eragrostis curvula</name>
    <name type="common">weeping love grass</name>
    <dbReference type="NCBI Taxonomy" id="38414"/>
    <lineage>
        <taxon>Eukaryota</taxon>
        <taxon>Viridiplantae</taxon>
        <taxon>Streptophyta</taxon>
        <taxon>Embryophyta</taxon>
        <taxon>Tracheophyta</taxon>
        <taxon>Spermatophyta</taxon>
        <taxon>Magnoliopsida</taxon>
        <taxon>Liliopsida</taxon>
        <taxon>Poales</taxon>
        <taxon>Poaceae</taxon>
        <taxon>PACMAD clade</taxon>
        <taxon>Chloridoideae</taxon>
        <taxon>Eragrostideae</taxon>
        <taxon>Eragrostidinae</taxon>
        <taxon>Eragrostis</taxon>
    </lineage>
</organism>
<sequence length="182" mass="20290">MGHPRHRRMPPPDLRHATHCRCRGHDPSVKEAIVTNTIGAQRPAPPRHRVVAPIPVKVSPLPRKARRRPKIRKPEAAAPPQVLAEGCPRHDPTTSGPSAVETAHITQEIGRWAVKEHVKKANDGIKFVKVVSGNKYPDLDLGTHYDLIIDALNRDGKDGKYETEVYKRDFGDIRLSAFKPAN</sequence>
<evidence type="ECO:0000259" key="5">
    <source>
        <dbReference type="Pfam" id="PF16845"/>
    </source>
</evidence>
<accession>A0A5J9VRU6</accession>
<dbReference type="AlphaFoldDB" id="A0A5J9VRU6"/>